<dbReference type="GO" id="GO:0015740">
    <property type="term" value="P:C4-dicarboxylate transport"/>
    <property type="evidence" value="ECO:0007669"/>
    <property type="project" value="TreeGrafter"/>
</dbReference>
<dbReference type="GO" id="GO:0005886">
    <property type="term" value="C:plasma membrane"/>
    <property type="evidence" value="ECO:0007669"/>
    <property type="project" value="UniProtKB-SubCell"/>
</dbReference>
<dbReference type="GO" id="GO:0022857">
    <property type="term" value="F:transmembrane transporter activity"/>
    <property type="evidence" value="ECO:0007669"/>
    <property type="project" value="UniProtKB-UniRule"/>
</dbReference>
<dbReference type="PANTHER" id="PTHR35011">
    <property type="entry name" value="2,3-DIKETO-L-GULONATE TRAP TRANSPORTER SMALL PERMEASE PROTEIN YIAM"/>
    <property type="match status" value="1"/>
</dbReference>
<dbReference type="InterPro" id="IPR007387">
    <property type="entry name" value="TRAP_DctQ"/>
</dbReference>
<evidence type="ECO:0000256" key="5">
    <source>
        <dbReference type="ARBA" id="ARBA00022692"/>
    </source>
</evidence>
<evidence type="ECO:0000256" key="8">
    <source>
        <dbReference type="ARBA" id="ARBA00038436"/>
    </source>
</evidence>
<feature type="transmembrane region" description="Helical" evidence="9">
    <location>
        <begin position="71"/>
        <end position="92"/>
    </location>
</feature>
<keyword evidence="6 9" id="KW-1133">Transmembrane helix</keyword>
<evidence type="ECO:0000313" key="12">
    <source>
        <dbReference type="Proteomes" id="UP000285123"/>
    </source>
</evidence>
<dbReference type="InterPro" id="IPR055348">
    <property type="entry name" value="DctQ"/>
</dbReference>
<keyword evidence="7 9" id="KW-0472">Membrane</keyword>
<evidence type="ECO:0000256" key="4">
    <source>
        <dbReference type="ARBA" id="ARBA00022519"/>
    </source>
</evidence>
<comment type="similarity">
    <text evidence="8 9">Belongs to the TRAP transporter small permease family.</text>
</comment>
<evidence type="ECO:0000256" key="9">
    <source>
        <dbReference type="RuleBase" id="RU369079"/>
    </source>
</evidence>
<dbReference type="PANTHER" id="PTHR35011:SF5">
    <property type="entry name" value="SIALIC ACID TRAP TRANSPORTER SMALL PERMEASE PROTEIN SIAQ"/>
    <property type="match status" value="1"/>
</dbReference>
<comment type="caution">
    <text evidence="9">Lacks conserved residue(s) required for the propagation of feature annotation.</text>
</comment>
<comment type="subunit">
    <text evidence="9">The complex comprises the extracytoplasmic solute receptor protein and the two transmembrane proteins.</text>
</comment>
<organism evidence="11 12">
    <name type="scientific">Salinisphaera orenii YIM 95161</name>
    <dbReference type="NCBI Taxonomy" id="1051139"/>
    <lineage>
        <taxon>Bacteria</taxon>
        <taxon>Pseudomonadati</taxon>
        <taxon>Pseudomonadota</taxon>
        <taxon>Gammaproteobacteria</taxon>
        <taxon>Salinisphaerales</taxon>
        <taxon>Salinisphaeraceae</taxon>
        <taxon>Salinisphaera</taxon>
    </lineage>
</organism>
<feature type="transmembrane region" description="Helical" evidence="9">
    <location>
        <begin position="33"/>
        <end position="50"/>
    </location>
</feature>
<keyword evidence="3" id="KW-1003">Cell membrane</keyword>
<keyword evidence="2 9" id="KW-0813">Transport</keyword>
<name>A0A423PDT4_9GAMM</name>
<accession>A0A423PDT4</accession>
<feature type="transmembrane region" description="Helical" evidence="9">
    <location>
        <begin position="112"/>
        <end position="137"/>
    </location>
</feature>
<dbReference type="Proteomes" id="UP000285123">
    <property type="component" value="Unassembled WGS sequence"/>
</dbReference>
<evidence type="ECO:0000256" key="3">
    <source>
        <dbReference type="ARBA" id="ARBA00022475"/>
    </source>
</evidence>
<dbReference type="EMBL" id="AYKF01000143">
    <property type="protein sequence ID" value="ROO23161.1"/>
    <property type="molecule type" value="Genomic_DNA"/>
</dbReference>
<dbReference type="Pfam" id="PF04290">
    <property type="entry name" value="DctQ"/>
    <property type="match status" value="1"/>
</dbReference>
<evidence type="ECO:0000259" key="10">
    <source>
        <dbReference type="Pfam" id="PF04290"/>
    </source>
</evidence>
<comment type="subcellular location">
    <subcellularLocation>
        <location evidence="1 9">Cell inner membrane</location>
        <topology evidence="1 9">Multi-pass membrane protein</topology>
    </subcellularLocation>
</comment>
<protein>
    <recommendedName>
        <fullName evidence="9">TRAP transporter small permease protein</fullName>
    </recommendedName>
</protein>
<dbReference type="AlphaFoldDB" id="A0A423PDT4"/>
<keyword evidence="4 9" id="KW-0997">Cell inner membrane</keyword>
<comment type="function">
    <text evidence="9">Part of the tripartite ATP-independent periplasmic (TRAP) transport system.</text>
</comment>
<reference evidence="11 12" key="1">
    <citation type="submission" date="2013-10" db="EMBL/GenBank/DDBJ databases">
        <title>Salinisphaera halophila YIM 95161 Genome Sequencing.</title>
        <authorList>
            <person name="Lai Q."/>
            <person name="Li C."/>
            <person name="Shao Z."/>
        </authorList>
    </citation>
    <scope>NUCLEOTIDE SEQUENCE [LARGE SCALE GENOMIC DNA]</scope>
    <source>
        <strain evidence="11 12">YIM 95161</strain>
    </source>
</reference>
<sequence>MALSMLAILIVICVQVWFRFVLDNALPWPEEAARFLMIWGLMIGGAFAFRNNEHTGIQILSDRFSGRWAQANTLFMQLLILGFLGCLVYGGWQEMSLLARFDTGALGISKAIPYGAIPISALLYALFSLVLVVRCLARERAA</sequence>
<gene>
    <name evidence="11" type="ORF">SAHL_16955</name>
</gene>
<evidence type="ECO:0000256" key="7">
    <source>
        <dbReference type="ARBA" id="ARBA00023136"/>
    </source>
</evidence>
<evidence type="ECO:0000256" key="6">
    <source>
        <dbReference type="ARBA" id="ARBA00022989"/>
    </source>
</evidence>
<evidence type="ECO:0000313" key="11">
    <source>
        <dbReference type="EMBL" id="ROO23161.1"/>
    </source>
</evidence>
<feature type="domain" description="Tripartite ATP-independent periplasmic transporters DctQ component" evidence="10">
    <location>
        <begin position="8"/>
        <end position="137"/>
    </location>
</feature>
<evidence type="ECO:0000256" key="2">
    <source>
        <dbReference type="ARBA" id="ARBA00022448"/>
    </source>
</evidence>
<comment type="caution">
    <text evidence="11">The sequence shown here is derived from an EMBL/GenBank/DDBJ whole genome shotgun (WGS) entry which is preliminary data.</text>
</comment>
<keyword evidence="5 9" id="KW-0812">Transmembrane</keyword>
<evidence type="ECO:0000256" key="1">
    <source>
        <dbReference type="ARBA" id="ARBA00004429"/>
    </source>
</evidence>
<proteinExistence type="inferred from homology"/>